<dbReference type="PROSITE" id="PS00141">
    <property type="entry name" value="ASP_PROTEASE"/>
    <property type="match status" value="1"/>
</dbReference>
<evidence type="ECO:0000313" key="2">
    <source>
        <dbReference type="Proteomes" id="UP001152795"/>
    </source>
</evidence>
<name>A0A7D9MGA7_PARCT</name>
<dbReference type="SUPFAM" id="SSF50630">
    <property type="entry name" value="Acid proteases"/>
    <property type="match status" value="1"/>
</dbReference>
<gene>
    <name evidence="1" type="ORF">PACLA_8A013930</name>
</gene>
<reference evidence="1" key="1">
    <citation type="submission" date="2020-04" db="EMBL/GenBank/DDBJ databases">
        <authorList>
            <person name="Alioto T."/>
            <person name="Alioto T."/>
            <person name="Gomez Garrido J."/>
        </authorList>
    </citation>
    <scope>NUCLEOTIDE SEQUENCE</scope>
    <source>
        <strain evidence="1">A484AB</strain>
    </source>
</reference>
<feature type="non-terminal residue" evidence="1">
    <location>
        <position position="183"/>
    </location>
</feature>
<dbReference type="Proteomes" id="UP001152795">
    <property type="component" value="Unassembled WGS sequence"/>
</dbReference>
<sequence length="183" mass="19458">MPSSPSLLRAESSSMVSVASSSSTEFSAPFQAGKFMVDSGSPITIIPAPDVSQPSVDSGLRDASGNIIRTYGKRLVNIPIDGKVVPFEATCCNVVRPILGRDFFKGPGKDMLLDLSQDKIVNRINGYHGSPLVSDNSNSVCALSGTSLNPYARSFRTTASLDAARKEATRLVKIFDESQGPDD</sequence>
<proteinExistence type="predicted"/>
<organism evidence="1 2">
    <name type="scientific">Paramuricea clavata</name>
    <name type="common">Red gorgonian</name>
    <name type="synonym">Violescent sea-whip</name>
    <dbReference type="NCBI Taxonomy" id="317549"/>
    <lineage>
        <taxon>Eukaryota</taxon>
        <taxon>Metazoa</taxon>
        <taxon>Cnidaria</taxon>
        <taxon>Anthozoa</taxon>
        <taxon>Octocorallia</taxon>
        <taxon>Malacalcyonacea</taxon>
        <taxon>Plexauridae</taxon>
        <taxon>Paramuricea</taxon>
    </lineage>
</organism>
<dbReference type="GO" id="GO:0006508">
    <property type="term" value="P:proteolysis"/>
    <property type="evidence" value="ECO:0007669"/>
    <property type="project" value="InterPro"/>
</dbReference>
<dbReference type="EMBL" id="CACRXK020046762">
    <property type="protein sequence ID" value="CAB4046163.1"/>
    <property type="molecule type" value="Genomic_DNA"/>
</dbReference>
<dbReference type="InterPro" id="IPR001969">
    <property type="entry name" value="Aspartic_peptidase_AS"/>
</dbReference>
<accession>A0A7D9MGA7</accession>
<dbReference type="AlphaFoldDB" id="A0A7D9MGA7"/>
<protein>
    <submittedName>
        <fullName evidence="1">Uncharacterized protein</fullName>
    </submittedName>
</protein>
<evidence type="ECO:0000313" key="1">
    <source>
        <dbReference type="EMBL" id="CAB4046163.1"/>
    </source>
</evidence>
<dbReference type="InterPro" id="IPR021109">
    <property type="entry name" value="Peptidase_aspartic_dom_sf"/>
</dbReference>
<comment type="caution">
    <text evidence="1">The sequence shown here is derived from an EMBL/GenBank/DDBJ whole genome shotgun (WGS) entry which is preliminary data.</text>
</comment>
<dbReference type="GO" id="GO:0004190">
    <property type="term" value="F:aspartic-type endopeptidase activity"/>
    <property type="evidence" value="ECO:0007669"/>
    <property type="project" value="InterPro"/>
</dbReference>
<keyword evidence="2" id="KW-1185">Reference proteome</keyword>